<sequence>MGTFAVCTANLILTYVGNVIVAPTLSARLPPPTAARPMTKALASEAPLWVRDIGSHATVQVASFDKHRKRVTLKCQNQVFGLHFSSLTFESDTLD</sequence>
<organism evidence="1">
    <name type="scientific">Ixodes ricinus</name>
    <name type="common">Common tick</name>
    <name type="synonym">Acarus ricinus</name>
    <dbReference type="NCBI Taxonomy" id="34613"/>
    <lineage>
        <taxon>Eukaryota</taxon>
        <taxon>Metazoa</taxon>
        <taxon>Ecdysozoa</taxon>
        <taxon>Arthropoda</taxon>
        <taxon>Chelicerata</taxon>
        <taxon>Arachnida</taxon>
        <taxon>Acari</taxon>
        <taxon>Parasitiformes</taxon>
        <taxon>Ixodida</taxon>
        <taxon>Ixodoidea</taxon>
        <taxon>Ixodidae</taxon>
        <taxon>Ixodinae</taxon>
        <taxon>Ixodes</taxon>
    </lineage>
</organism>
<evidence type="ECO:0000313" key="1">
    <source>
        <dbReference type="EMBL" id="MXU87288.1"/>
    </source>
</evidence>
<dbReference type="AlphaFoldDB" id="A0A6B0U6L8"/>
<dbReference type="EMBL" id="GIFC01005205">
    <property type="protein sequence ID" value="MXU87288.1"/>
    <property type="molecule type" value="Transcribed_RNA"/>
</dbReference>
<reference evidence="1" key="1">
    <citation type="submission" date="2019-12" db="EMBL/GenBank/DDBJ databases">
        <title>An insight into the sialome of adult female Ixodes ricinus ticks feeding for 6 days.</title>
        <authorList>
            <person name="Perner J."/>
            <person name="Ribeiro J.M.C."/>
        </authorList>
    </citation>
    <scope>NUCLEOTIDE SEQUENCE</scope>
    <source>
        <strain evidence="1">Semi-engorged</strain>
        <tissue evidence="1">Salivary glands</tissue>
    </source>
</reference>
<accession>A0A6B0U6L8</accession>
<proteinExistence type="predicted"/>
<protein>
    <submittedName>
        <fullName evidence="1">Uncharacterized protein</fullName>
    </submittedName>
</protein>
<name>A0A6B0U6L8_IXORI</name>